<dbReference type="InterPro" id="IPR036271">
    <property type="entry name" value="Tet_transcr_reg_TetR-rel_C_sf"/>
</dbReference>
<evidence type="ECO:0000313" key="5">
    <source>
        <dbReference type="Proteomes" id="UP001296706"/>
    </source>
</evidence>
<evidence type="ECO:0000259" key="3">
    <source>
        <dbReference type="PROSITE" id="PS50977"/>
    </source>
</evidence>
<keyword evidence="5" id="KW-1185">Reference proteome</keyword>
<protein>
    <submittedName>
        <fullName evidence="4">TetR/AcrR family transcriptional regulator</fullName>
    </submittedName>
</protein>
<name>A0ABX1RES1_9PSEU</name>
<evidence type="ECO:0000256" key="2">
    <source>
        <dbReference type="PROSITE-ProRule" id="PRU00335"/>
    </source>
</evidence>
<dbReference type="SUPFAM" id="SSF48498">
    <property type="entry name" value="Tetracyclin repressor-like, C-terminal domain"/>
    <property type="match status" value="1"/>
</dbReference>
<sequence length="209" mass="22647">MADGGAEPERDRLLRLAADHVLEQGIAEMTLRGLGAAIGTNNRMLLYYFGSKEKLIEQALLEAARRFPAFAGAMTALDEPGTPLAERLLNCWRGIAAPENLPFHRLFFEVFGQAAHNPGRFDEFLARVGHDWTNQVAGALRAEGVPAAPAARLAREIVALWRGLQFDLISTGDHEAVTAAYAVTVAAFAQRCRAASGERVPAEVRQPAS</sequence>
<dbReference type="Pfam" id="PF00440">
    <property type="entry name" value="TetR_N"/>
    <property type="match status" value="1"/>
</dbReference>
<keyword evidence="1 2" id="KW-0238">DNA-binding</keyword>
<dbReference type="SUPFAM" id="SSF46689">
    <property type="entry name" value="Homeodomain-like"/>
    <property type="match status" value="1"/>
</dbReference>
<comment type="caution">
    <text evidence="4">The sequence shown here is derived from an EMBL/GenBank/DDBJ whole genome shotgun (WGS) entry which is preliminary data.</text>
</comment>
<reference evidence="4 5" key="1">
    <citation type="submission" date="2020-04" db="EMBL/GenBank/DDBJ databases">
        <authorList>
            <person name="Klaysubun C."/>
            <person name="Duangmal K."/>
            <person name="Lipun K."/>
        </authorList>
    </citation>
    <scope>NUCLEOTIDE SEQUENCE [LARGE SCALE GENOMIC DNA]</scope>
    <source>
        <strain evidence="4 5">JCM 11839</strain>
    </source>
</reference>
<accession>A0ABX1RES1</accession>
<dbReference type="InterPro" id="IPR001647">
    <property type="entry name" value="HTH_TetR"/>
</dbReference>
<dbReference type="Proteomes" id="UP001296706">
    <property type="component" value="Unassembled WGS sequence"/>
</dbReference>
<organism evidence="4 5">
    <name type="scientific">Pseudonocardia xinjiangensis</name>
    <dbReference type="NCBI Taxonomy" id="75289"/>
    <lineage>
        <taxon>Bacteria</taxon>
        <taxon>Bacillati</taxon>
        <taxon>Actinomycetota</taxon>
        <taxon>Actinomycetes</taxon>
        <taxon>Pseudonocardiales</taxon>
        <taxon>Pseudonocardiaceae</taxon>
        <taxon>Pseudonocardia</taxon>
    </lineage>
</organism>
<dbReference type="EMBL" id="JAAXKY010000027">
    <property type="protein sequence ID" value="NMH77615.1"/>
    <property type="molecule type" value="Genomic_DNA"/>
</dbReference>
<proteinExistence type="predicted"/>
<dbReference type="Gene3D" id="1.10.357.10">
    <property type="entry name" value="Tetracycline Repressor, domain 2"/>
    <property type="match status" value="1"/>
</dbReference>
<dbReference type="Gene3D" id="1.10.10.60">
    <property type="entry name" value="Homeodomain-like"/>
    <property type="match status" value="1"/>
</dbReference>
<dbReference type="InterPro" id="IPR009057">
    <property type="entry name" value="Homeodomain-like_sf"/>
</dbReference>
<evidence type="ECO:0000256" key="1">
    <source>
        <dbReference type="ARBA" id="ARBA00023125"/>
    </source>
</evidence>
<feature type="domain" description="HTH tetR-type" evidence="3">
    <location>
        <begin position="7"/>
        <end position="67"/>
    </location>
</feature>
<feature type="DNA-binding region" description="H-T-H motif" evidence="2">
    <location>
        <begin position="30"/>
        <end position="49"/>
    </location>
</feature>
<gene>
    <name evidence="4" type="ORF">HF577_11035</name>
</gene>
<evidence type="ECO:0000313" key="4">
    <source>
        <dbReference type="EMBL" id="NMH77615.1"/>
    </source>
</evidence>
<dbReference type="RefSeq" id="WP_169395692.1">
    <property type="nucleotide sequence ID" value="NZ_BAAAJH010000004.1"/>
</dbReference>
<dbReference type="PROSITE" id="PS50977">
    <property type="entry name" value="HTH_TETR_2"/>
    <property type="match status" value="1"/>
</dbReference>